<accession>V4R419</accession>
<keyword evidence="1 4" id="KW-0560">Oxidoreductase</keyword>
<evidence type="ECO:0000256" key="1">
    <source>
        <dbReference type="ARBA" id="ARBA00023002"/>
    </source>
</evidence>
<dbReference type="RefSeq" id="WP_023430640.1">
    <property type="nucleotide sequence ID" value="NZ_AWXZ01000013.1"/>
</dbReference>
<dbReference type="GO" id="GO:0008113">
    <property type="term" value="F:peptide-methionine (S)-S-oxide reductase activity"/>
    <property type="evidence" value="ECO:0007669"/>
    <property type="project" value="UniProtKB-UniRule"/>
</dbReference>
<comment type="caution">
    <text evidence="7">The sequence shown here is derived from an EMBL/GenBank/DDBJ whole genome shotgun (WGS) entry which is preliminary data.</text>
</comment>
<evidence type="ECO:0000256" key="4">
    <source>
        <dbReference type="HAMAP-Rule" id="MF_01401"/>
    </source>
</evidence>
<dbReference type="Gene3D" id="3.30.1060.10">
    <property type="entry name" value="Peptide methionine sulphoxide reductase MsrA"/>
    <property type="match status" value="1"/>
</dbReference>
<protein>
    <recommendedName>
        <fullName evidence="4">Peptide methionine sulfoxide reductase MsrA</fullName>
        <shortName evidence="4">Protein-methionine-S-oxide reductase</shortName>
        <ecNumber evidence="4">1.8.4.11</ecNumber>
    </recommendedName>
    <alternativeName>
        <fullName evidence="4">Peptide-methionine (S)-S-oxide reductase</fullName>
        <shortName evidence="4">Peptide Met(O) reductase</shortName>
    </alternativeName>
</protein>
<dbReference type="EC" id="1.8.4.11" evidence="4"/>
<dbReference type="OrthoDB" id="4174719at2"/>
<feature type="signal peptide" evidence="5">
    <location>
        <begin position="1"/>
        <end position="24"/>
    </location>
</feature>
<dbReference type="InterPro" id="IPR036509">
    <property type="entry name" value="Met_Sox_Rdtase_MsrA_sf"/>
</dbReference>
<gene>
    <name evidence="4" type="primary">msrA</name>
    <name evidence="7" type="ORF">N177_0491</name>
</gene>
<name>V4R419_9HYPH</name>
<keyword evidence="8" id="KW-1185">Reference proteome</keyword>
<dbReference type="STRING" id="631454.N177_0491"/>
<reference evidence="7 8" key="1">
    <citation type="journal article" date="2014" name="Genome Announc.">
        <title>Draft Genome Sequence of Lutibaculum baratangense Strain AMV1T, Isolated from a Mud Volcano in Andamans, India.</title>
        <authorList>
            <person name="Singh A."/>
            <person name="Sreenivas A."/>
            <person name="Sathyanarayana Reddy G."/>
            <person name="Pinnaka A.K."/>
            <person name="Shivaji S."/>
        </authorList>
    </citation>
    <scope>NUCLEOTIDE SEQUENCE [LARGE SCALE GENOMIC DNA]</scope>
    <source>
        <strain evidence="7 8">AMV1</strain>
    </source>
</reference>
<comment type="catalytic activity">
    <reaction evidence="3 4">
        <text>[thioredoxin]-disulfide + L-methionine + H2O = L-methionine (S)-S-oxide + [thioredoxin]-dithiol</text>
        <dbReference type="Rhea" id="RHEA:19993"/>
        <dbReference type="Rhea" id="RHEA-COMP:10698"/>
        <dbReference type="Rhea" id="RHEA-COMP:10700"/>
        <dbReference type="ChEBI" id="CHEBI:15377"/>
        <dbReference type="ChEBI" id="CHEBI:29950"/>
        <dbReference type="ChEBI" id="CHEBI:50058"/>
        <dbReference type="ChEBI" id="CHEBI:57844"/>
        <dbReference type="ChEBI" id="CHEBI:58772"/>
        <dbReference type="EC" id="1.8.4.11"/>
    </reaction>
</comment>
<keyword evidence="5" id="KW-0732">Signal</keyword>
<comment type="similarity">
    <text evidence="4">Belongs to the MsrA Met sulfoxide reductase family.</text>
</comment>
<dbReference type="PANTHER" id="PTHR43774:SF1">
    <property type="entry name" value="PEPTIDE METHIONINE SULFOXIDE REDUCTASE MSRA 2"/>
    <property type="match status" value="1"/>
</dbReference>
<dbReference type="HAMAP" id="MF_01401">
    <property type="entry name" value="MsrA"/>
    <property type="match status" value="1"/>
</dbReference>
<dbReference type="PANTHER" id="PTHR43774">
    <property type="entry name" value="PEPTIDE METHIONINE SULFOXIDE REDUCTASE"/>
    <property type="match status" value="1"/>
</dbReference>
<comment type="catalytic activity">
    <reaction evidence="2 4">
        <text>L-methionyl-[protein] + [thioredoxin]-disulfide + H2O = L-methionyl-(S)-S-oxide-[protein] + [thioredoxin]-dithiol</text>
        <dbReference type="Rhea" id="RHEA:14217"/>
        <dbReference type="Rhea" id="RHEA-COMP:10698"/>
        <dbReference type="Rhea" id="RHEA-COMP:10700"/>
        <dbReference type="Rhea" id="RHEA-COMP:12313"/>
        <dbReference type="Rhea" id="RHEA-COMP:12315"/>
        <dbReference type="ChEBI" id="CHEBI:15377"/>
        <dbReference type="ChEBI" id="CHEBI:16044"/>
        <dbReference type="ChEBI" id="CHEBI:29950"/>
        <dbReference type="ChEBI" id="CHEBI:44120"/>
        <dbReference type="ChEBI" id="CHEBI:50058"/>
        <dbReference type="EC" id="1.8.4.11"/>
    </reaction>
</comment>
<evidence type="ECO:0000313" key="7">
    <source>
        <dbReference type="EMBL" id="ESR26707.1"/>
    </source>
</evidence>
<dbReference type="EMBL" id="AWXZ01000013">
    <property type="protein sequence ID" value="ESR26707.1"/>
    <property type="molecule type" value="Genomic_DNA"/>
</dbReference>
<dbReference type="InterPro" id="IPR002569">
    <property type="entry name" value="Met_Sox_Rdtase_MsrA_dom"/>
</dbReference>
<dbReference type="AlphaFoldDB" id="V4R419"/>
<feature type="chain" id="PRO_5004726335" description="Peptide methionine sulfoxide reductase MsrA" evidence="5">
    <location>
        <begin position="25"/>
        <end position="198"/>
    </location>
</feature>
<dbReference type="NCBIfam" id="TIGR00401">
    <property type="entry name" value="msrA"/>
    <property type="match status" value="1"/>
</dbReference>
<dbReference type="eggNOG" id="COG0225">
    <property type="taxonomic scope" value="Bacteria"/>
</dbReference>
<dbReference type="PATRIC" id="fig|631454.5.peg.481"/>
<feature type="active site" evidence="4">
    <location>
        <position position="36"/>
    </location>
</feature>
<evidence type="ECO:0000256" key="2">
    <source>
        <dbReference type="ARBA" id="ARBA00047806"/>
    </source>
</evidence>
<comment type="function">
    <text evidence="4">Has an important function as a repair enzyme for proteins that have been inactivated by oxidation. Catalyzes the reversible oxidation-reduction of methionine sulfoxide in proteins to methionine.</text>
</comment>
<sequence length="198" mass="21510">MSALRSLLAAGVVAAGLGGGTAVAQETRTAIFAGGCFWCTESDFDHVEGVVATTSGYIGGEVDNPTYRQVSSGGTGHYEAVKIEYDPSRVSYESLVEAYWPTVDPLDAGGQFCDRGDQYRTAIFVADEAERQAAEASKAKAEQRLGREVVTPVLDAATFYPAEDYHQDYYLKNPLQYKFYRLSCGRDARLDEVWGGTS</sequence>
<proteinExistence type="inferred from homology"/>
<organism evidence="7 8">
    <name type="scientific">Lutibaculum baratangense AMV1</name>
    <dbReference type="NCBI Taxonomy" id="631454"/>
    <lineage>
        <taxon>Bacteria</taxon>
        <taxon>Pseudomonadati</taxon>
        <taxon>Pseudomonadota</taxon>
        <taxon>Alphaproteobacteria</taxon>
        <taxon>Hyphomicrobiales</taxon>
        <taxon>Tepidamorphaceae</taxon>
        <taxon>Lutibaculum</taxon>
    </lineage>
</organism>
<evidence type="ECO:0000259" key="6">
    <source>
        <dbReference type="Pfam" id="PF01625"/>
    </source>
</evidence>
<evidence type="ECO:0000256" key="3">
    <source>
        <dbReference type="ARBA" id="ARBA00048782"/>
    </source>
</evidence>
<dbReference type="Pfam" id="PF01625">
    <property type="entry name" value="PMSR"/>
    <property type="match status" value="1"/>
</dbReference>
<evidence type="ECO:0000256" key="5">
    <source>
        <dbReference type="SAM" id="SignalP"/>
    </source>
</evidence>
<dbReference type="SUPFAM" id="SSF55068">
    <property type="entry name" value="Peptide methionine sulfoxide reductase"/>
    <property type="match status" value="1"/>
</dbReference>
<dbReference type="GO" id="GO:0033744">
    <property type="term" value="F:L-methionine:thioredoxin-disulfide S-oxidoreductase activity"/>
    <property type="evidence" value="ECO:0007669"/>
    <property type="project" value="RHEA"/>
</dbReference>
<evidence type="ECO:0000313" key="8">
    <source>
        <dbReference type="Proteomes" id="UP000017819"/>
    </source>
</evidence>
<dbReference type="Proteomes" id="UP000017819">
    <property type="component" value="Unassembled WGS sequence"/>
</dbReference>
<feature type="domain" description="Peptide methionine sulphoxide reductase MsrA" evidence="6">
    <location>
        <begin position="29"/>
        <end position="178"/>
    </location>
</feature>